<protein>
    <submittedName>
        <fullName evidence="1">Uncharacterized protein</fullName>
    </submittedName>
</protein>
<organism evidence="1">
    <name type="scientific">Micromonas pusilla</name>
    <name type="common">Picoplanktonic green alga</name>
    <name type="synonym">Chromulina pusilla</name>
    <dbReference type="NCBI Taxonomy" id="38833"/>
    <lineage>
        <taxon>Eukaryota</taxon>
        <taxon>Viridiplantae</taxon>
        <taxon>Chlorophyta</taxon>
        <taxon>Mamiellophyceae</taxon>
        <taxon>Mamiellales</taxon>
        <taxon>Mamiellaceae</taxon>
        <taxon>Micromonas</taxon>
    </lineage>
</organism>
<accession>A0A7S0D6K3</accession>
<evidence type="ECO:0000313" key="1">
    <source>
        <dbReference type="EMBL" id="CAD8444680.1"/>
    </source>
</evidence>
<gene>
    <name evidence="1" type="ORF">MSP1401_LOCUS8581</name>
</gene>
<dbReference type="InterPro" id="IPR036514">
    <property type="entry name" value="SGNH_hydro_sf"/>
</dbReference>
<reference evidence="1" key="1">
    <citation type="submission" date="2021-01" db="EMBL/GenBank/DDBJ databases">
        <authorList>
            <person name="Corre E."/>
            <person name="Pelletier E."/>
            <person name="Niang G."/>
            <person name="Scheremetjew M."/>
            <person name="Finn R."/>
            <person name="Kale V."/>
            <person name="Holt S."/>
            <person name="Cochrane G."/>
            <person name="Meng A."/>
            <person name="Brown T."/>
            <person name="Cohen L."/>
        </authorList>
    </citation>
    <scope>NUCLEOTIDE SEQUENCE</scope>
    <source>
        <strain evidence="1">CCAC1681</strain>
    </source>
</reference>
<name>A0A7S0D6K3_MICPS</name>
<dbReference type="Gene3D" id="3.40.50.1110">
    <property type="entry name" value="SGNH hydrolase"/>
    <property type="match status" value="1"/>
</dbReference>
<dbReference type="EMBL" id="HBEN01010394">
    <property type="protein sequence ID" value="CAD8444680.1"/>
    <property type="molecule type" value="Transcribed_RNA"/>
</dbReference>
<dbReference type="SUPFAM" id="SSF52266">
    <property type="entry name" value="SGNH hydrolase"/>
    <property type="match status" value="1"/>
</dbReference>
<sequence length="383" mass="40971">MSVRSVLAEEDARAVLGAAYGRCDDAVESCPALDLSLGPFAEGALAAGDPNARAHLFILGDSIDKLMHISACNALVSERERCAFQCSTPVPRQYPRNAAPFLSETEESPESPASGTCCDAGDSAGECCASEFAFRTALACRPRTYANGAGDAGFLMLMGSSPDGPYFEPEDWKTGAQPNPYVAYGLPSATSVRVANAFPAFLAWTKDTRPVTTLIGPNIIWELFRWGVEPGFDPDAFRSSNDDGKLTAFEDQTRALLAQTRETLVLRNRESSQACVFLRTQPVPVSFPEVGVVAGLTDLVSVLNDAVRRVADEQGAPLFDAARGSASMFPGDPGVSQSVAAAAYFEDGYHPTSEHAAALYALLREWAREALPEHCRLSEENGQ</sequence>
<dbReference type="AlphaFoldDB" id="A0A7S0D6K3"/>
<proteinExistence type="predicted"/>